<protein>
    <submittedName>
        <fullName evidence="1">Uncharacterized protein</fullName>
    </submittedName>
</protein>
<organism evidence="1 2">
    <name type="scientific">Methanospirillum lacunae</name>
    <dbReference type="NCBI Taxonomy" id="668570"/>
    <lineage>
        <taxon>Archaea</taxon>
        <taxon>Methanobacteriati</taxon>
        <taxon>Methanobacteriota</taxon>
        <taxon>Stenosarchaea group</taxon>
        <taxon>Methanomicrobia</taxon>
        <taxon>Methanomicrobiales</taxon>
        <taxon>Methanospirillaceae</taxon>
        <taxon>Methanospirillum</taxon>
    </lineage>
</organism>
<sequence length="136" mass="15095">MIIGDDGGRYADLADLVEGILDRCDDDPACIADALNALEPGTRNDILSSDLLNAWQVFWYYFQTYPGDEQVEFLVFHSAGELLRGVPMGDVGIFKLTFIVKAGEPCILIEDDIIEIARFKGLSSWSDAKKFIENEG</sequence>
<evidence type="ECO:0000313" key="1">
    <source>
        <dbReference type="EMBL" id="PWR72043.1"/>
    </source>
</evidence>
<keyword evidence="2" id="KW-1185">Reference proteome</keyword>
<dbReference type="RefSeq" id="WP_109968533.1">
    <property type="nucleotide sequence ID" value="NZ_CP176093.1"/>
</dbReference>
<dbReference type="GeneID" id="97548091"/>
<gene>
    <name evidence="1" type="ORF">DK846_08620</name>
</gene>
<comment type="caution">
    <text evidence="1">The sequence shown here is derived from an EMBL/GenBank/DDBJ whole genome shotgun (WGS) entry which is preliminary data.</text>
</comment>
<accession>A0A2V2N9V1</accession>
<proteinExistence type="predicted"/>
<evidence type="ECO:0000313" key="2">
    <source>
        <dbReference type="Proteomes" id="UP000245657"/>
    </source>
</evidence>
<name>A0A2V2N9V1_9EURY</name>
<dbReference type="OrthoDB" id="105689at2157"/>
<dbReference type="EMBL" id="QGMY01000007">
    <property type="protein sequence ID" value="PWR72043.1"/>
    <property type="molecule type" value="Genomic_DNA"/>
</dbReference>
<dbReference type="Proteomes" id="UP000245657">
    <property type="component" value="Unassembled WGS sequence"/>
</dbReference>
<dbReference type="AlphaFoldDB" id="A0A2V2N9V1"/>
<reference evidence="1 2" key="1">
    <citation type="submission" date="2018-05" db="EMBL/GenBank/DDBJ databases">
        <title>Draft genome of Methanospirillum lacunae Ki8-1.</title>
        <authorList>
            <person name="Dueholm M.S."/>
            <person name="Nielsen P.H."/>
            <person name="Bakmann L.F."/>
            <person name="Otzen D.E."/>
        </authorList>
    </citation>
    <scope>NUCLEOTIDE SEQUENCE [LARGE SCALE GENOMIC DNA]</scope>
    <source>
        <strain evidence="1 2">Ki8-1</strain>
    </source>
</reference>